<sequence>MKLRPLLLAGTAALALASCGKKEEARAPETATSAAAARVDAPSPLDKPFALKGAEAVEAEAIFALLPAAARPTYENASFDAKLGATVVTGLRFADEDGAGDALLVERAELYGVDLDAVERVKAAETAAPDSPFETVFQKVRLFGVRPEAKDEAEIVAGAVELDRLRLRQGAFSEADTTEGGAIARFFNAFDLAGLYYKDFSFKTAGDADIPAIALEAPDLRFVGLGGGRLQAVVANDLVYRFEQTPASQAAMAEALGPQGAFLMNGPLRAFIAPQSQRGTIETFDWRGVDLSGWLNYALKGEKPPLSARNLVNLGEFRAKNVETFIGQRRLAKAAEATFSATESTWLIPSKVRSETKGAVYDFTAYAPEGEEEAAEILKRHGLDSVKAEGSFSWDWDGASGAAGLRNDFESDGLADFDLSVDLAGLQIDRIETALENGDDDAVASLAAFKGLHMRLADEKMLDAIYDLAALQMGGTGADLRQSTPAMVRLSGAQAAQISPRFADYVEAVAAFLGEGGVIEVAAHPEKPVPFAQIATAGAAGPQAVPDLLDLKVTHKKK</sequence>
<dbReference type="PROSITE" id="PS51257">
    <property type="entry name" value="PROKAR_LIPOPROTEIN"/>
    <property type="match status" value="1"/>
</dbReference>
<dbReference type="AlphaFoldDB" id="A0A239PLI6"/>
<evidence type="ECO:0000313" key="2">
    <source>
        <dbReference type="EMBL" id="SNT68435.1"/>
    </source>
</evidence>
<keyword evidence="3" id="KW-1185">Reference proteome</keyword>
<reference evidence="2 3" key="1">
    <citation type="submission" date="2017-07" db="EMBL/GenBank/DDBJ databases">
        <authorList>
            <person name="Sun Z.S."/>
            <person name="Albrecht U."/>
            <person name="Echele G."/>
            <person name="Lee C.C."/>
        </authorList>
    </citation>
    <scope>NUCLEOTIDE SEQUENCE [LARGE SCALE GENOMIC DNA]</scope>
    <source>
        <strain evidence="2 3">CGMCC 1.12710</strain>
    </source>
</reference>
<keyword evidence="1" id="KW-0732">Signal</keyword>
<organism evidence="2 3">
    <name type="scientific">Amphiplicatus metriothermophilus</name>
    <dbReference type="NCBI Taxonomy" id="1519374"/>
    <lineage>
        <taxon>Bacteria</taxon>
        <taxon>Pseudomonadati</taxon>
        <taxon>Pseudomonadota</taxon>
        <taxon>Alphaproteobacteria</taxon>
        <taxon>Parvularculales</taxon>
        <taxon>Parvularculaceae</taxon>
        <taxon>Amphiplicatus</taxon>
    </lineage>
</organism>
<dbReference type="EMBL" id="FZQA01000001">
    <property type="protein sequence ID" value="SNT68435.1"/>
    <property type="molecule type" value="Genomic_DNA"/>
</dbReference>
<feature type="signal peptide" evidence="1">
    <location>
        <begin position="1"/>
        <end position="17"/>
    </location>
</feature>
<proteinExistence type="predicted"/>
<dbReference type="Proteomes" id="UP000198346">
    <property type="component" value="Unassembled WGS sequence"/>
</dbReference>
<dbReference type="OrthoDB" id="7824623at2"/>
<evidence type="ECO:0000313" key="3">
    <source>
        <dbReference type="Proteomes" id="UP000198346"/>
    </source>
</evidence>
<evidence type="ECO:0000256" key="1">
    <source>
        <dbReference type="SAM" id="SignalP"/>
    </source>
</evidence>
<gene>
    <name evidence="2" type="ORF">SAMN06297382_0937</name>
</gene>
<protein>
    <recommendedName>
        <fullName evidence="4">Lipoprotein</fullName>
    </recommendedName>
</protein>
<dbReference type="RefSeq" id="WP_089411377.1">
    <property type="nucleotide sequence ID" value="NZ_FZQA01000001.1"/>
</dbReference>
<name>A0A239PLI6_9PROT</name>
<accession>A0A239PLI6</accession>
<feature type="chain" id="PRO_5013258142" description="Lipoprotein" evidence="1">
    <location>
        <begin position="18"/>
        <end position="558"/>
    </location>
</feature>
<evidence type="ECO:0008006" key="4">
    <source>
        <dbReference type="Google" id="ProtNLM"/>
    </source>
</evidence>